<sequence>MSTAKVELTLTPEGRHLAFSKEMLEVAHVFRRAGGEGSPWQRVAINARSPYLDTDVFAPGTHLEYYVQYETQQGSPEERSHIVGTTTGLL</sequence>
<dbReference type="RefSeq" id="WP_342301151.1">
    <property type="nucleotide sequence ID" value="NZ_JBCEVZ010000084.1"/>
</dbReference>
<evidence type="ECO:0000313" key="3">
    <source>
        <dbReference type="Proteomes" id="UP001479606"/>
    </source>
</evidence>
<dbReference type="EMBL" id="JBCEVZ010000084">
    <property type="protein sequence ID" value="MEL5996627.1"/>
    <property type="molecule type" value="Genomic_DNA"/>
</dbReference>
<accession>A0ABU9M0R9</accession>
<proteinExistence type="predicted"/>
<evidence type="ECO:0000313" key="2">
    <source>
        <dbReference type="EMBL" id="MEL5996627.1"/>
    </source>
</evidence>
<dbReference type="Proteomes" id="UP001479606">
    <property type="component" value="Unassembled WGS sequence"/>
</dbReference>
<organism evidence="2 3">
    <name type="scientific">Hymenobacter segetis</name>
    <dbReference type="NCBI Taxonomy" id="2025509"/>
    <lineage>
        <taxon>Bacteria</taxon>
        <taxon>Pseudomonadati</taxon>
        <taxon>Bacteroidota</taxon>
        <taxon>Cytophagia</taxon>
        <taxon>Cytophagales</taxon>
        <taxon>Hymenobacteraceae</taxon>
        <taxon>Hymenobacter</taxon>
    </lineage>
</organism>
<reference evidence="2 3" key="1">
    <citation type="journal article" date="2018" name="Arch. Microbiol.">
        <title>Hymenobacter segetis sp. nov., isolated from soil.</title>
        <authorList>
            <person name="Ten L.N."/>
            <person name="Lim S.J."/>
            <person name="Kim B.O."/>
            <person name="Kang I.K."/>
            <person name="Jung H.Y."/>
        </authorList>
    </citation>
    <scope>NUCLEOTIDE SEQUENCE [LARGE SCALE GENOMIC DNA]</scope>
    <source>
        <strain evidence="2 3">S7-3-11</strain>
    </source>
</reference>
<feature type="region of interest" description="Disordered" evidence="1">
    <location>
        <begin position="71"/>
        <end position="90"/>
    </location>
</feature>
<name>A0ABU9M0R9_9BACT</name>
<comment type="caution">
    <text evidence="2">The sequence shown here is derived from an EMBL/GenBank/DDBJ whole genome shotgun (WGS) entry which is preliminary data.</text>
</comment>
<protein>
    <submittedName>
        <fullName evidence="2">Uncharacterized protein</fullName>
    </submittedName>
</protein>
<keyword evidence="3" id="KW-1185">Reference proteome</keyword>
<evidence type="ECO:0000256" key="1">
    <source>
        <dbReference type="SAM" id="MobiDB-lite"/>
    </source>
</evidence>
<gene>
    <name evidence="2" type="ORF">AAFH49_20630</name>
</gene>